<dbReference type="AlphaFoldDB" id="A0A9W6EVP2"/>
<evidence type="ECO:0000313" key="1">
    <source>
        <dbReference type="EMBL" id="GLB51788.1"/>
    </source>
</evidence>
<evidence type="ECO:0000313" key="2">
    <source>
        <dbReference type="Proteomes" id="UP001143545"/>
    </source>
</evidence>
<dbReference type="EMBL" id="BRVP01000004">
    <property type="protein sequence ID" value="GLB51788.1"/>
    <property type="molecule type" value="Genomic_DNA"/>
</dbReference>
<reference evidence="1" key="1">
    <citation type="submission" date="2022-07" db="EMBL/GenBank/DDBJ databases">
        <title>Taxonomy of Novel Oxalotrophic and Methylotrophic Bacteria.</title>
        <authorList>
            <person name="Sahin N."/>
            <person name="Tani A."/>
        </authorList>
    </citation>
    <scope>NUCLEOTIDE SEQUENCE</scope>
    <source>
        <strain evidence="1">AM327</strain>
    </source>
</reference>
<organism evidence="1 2">
    <name type="scientific">Neptunitalea chrysea</name>
    <dbReference type="NCBI Taxonomy" id="1647581"/>
    <lineage>
        <taxon>Bacteria</taxon>
        <taxon>Pseudomonadati</taxon>
        <taxon>Bacteroidota</taxon>
        <taxon>Flavobacteriia</taxon>
        <taxon>Flavobacteriales</taxon>
        <taxon>Flavobacteriaceae</taxon>
        <taxon>Neptunitalea</taxon>
    </lineage>
</organism>
<dbReference type="SUPFAM" id="SSF49464">
    <property type="entry name" value="Carboxypeptidase regulatory domain-like"/>
    <property type="match status" value="1"/>
</dbReference>
<sequence length="202" mass="22906">MDNTRTYFEGTITDESGNPLENIPVTYKGGGLVLGYDYTDENGIYSFYSLETSSDSPCPYFKVNDINEAYDQSYSSYTYKENTDHQDRALSTTYDIALKKIVQLEVSVIKISTSSDTYLDWTISFPDDSCFEVNSTEDEYYNQCYSEHTASFSQTPTNPNTTETITTVSGETAQFSYSINDGAVTYIDIPLTQENTTYEFEY</sequence>
<keyword evidence="2" id="KW-1185">Reference proteome</keyword>
<name>A0A9W6EVP2_9FLAO</name>
<comment type="caution">
    <text evidence="1">The sequence shown here is derived from an EMBL/GenBank/DDBJ whole genome shotgun (WGS) entry which is preliminary data.</text>
</comment>
<protein>
    <recommendedName>
        <fullName evidence="3">Carboxypeptidase regulatory-like domain-containing protein</fullName>
    </recommendedName>
</protein>
<accession>A0A9W6EVP2</accession>
<gene>
    <name evidence="1" type="ORF">NBRC110019_08270</name>
</gene>
<dbReference type="Proteomes" id="UP001143545">
    <property type="component" value="Unassembled WGS sequence"/>
</dbReference>
<evidence type="ECO:0008006" key="3">
    <source>
        <dbReference type="Google" id="ProtNLM"/>
    </source>
</evidence>
<dbReference type="InterPro" id="IPR008969">
    <property type="entry name" value="CarboxyPept-like_regulatory"/>
</dbReference>
<proteinExistence type="predicted"/>
<dbReference type="RefSeq" id="WP_281752690.1">
    <property type="nucleotide sequence ID" value="NZ_BRVP01000004.1"/>
</dbReference>